<evidence type="ECO:0000256" key="1">
    <source>
        <dbReference type="ARBA" id="ARBA00004922"/>
    </source>
</evidence>
<evidence type="ECO:0000256" key="6">
    <source>
        <dbReference type="ARBA" id="ARBA00022737"/>
    </source>
</evidence>
<dbReference type="EMBL" id="BSDE01000003">
    <property type="protein sequence ID" value="GLH73159.1"/>
    <property type="molecule type" value="Genomic_DNA"/>
</dbReference>
<dbReference type="Pfam" id="PF13414">
    <property type="entry name" value="TPR_11"/>
    <property type="match status" value="1"/>
</dbReference>
<dbReference type="InterPro" id="IPR019734">
    <property type="entry name" value="TPR_rpt"/>
</dbReference>
<sequence length="845" mass="93341">MSDPADSPVAPVPETGDWLEAATAAHDKGDLDLAEALYTRILEREPQHAAATHLLGVLKNQRGDHSAAAEWLSRALRLNPRSARVHLNLGIALWQLGRQEEALTHYRYASVLKRDEPEALRHLASALQVLHQQEEALDNWDRYLALAPGDPAALLNRGLALAALDRMEEALASFDQALAECPDFAEVHFQRGFALQELGRLEAARADYEAALRLRPEWEEARLNLAGVLHLEHQDEAALAEVGKVLAQHPDLPAGLLHAGVLRLALHLPAEALVDVDRLLALEPGRVEAHVNRGRALRELQRPLEALASFDKALDLDADHEGALMDRGQILIELRRPPEALASFDHLLSIHPEHLEALLGRGNAQVLLHRNEEALATYTELLGRQPDHVETLVSRGTALHRLGRHVEAVASYDAALALRPDHAVAHSNKIFVMDYLPSLGFEAHQGARRRYYEAQAQRLALEEPVFENDRDPARRLVLGYVSADFKRHSAAACFGPVLRHHDRAEFKVICYSGVLEEDDWTRGFQAGADAWRRTARMPDAELADLIRADGVDVLIDLSGHSEGNRLLVFARRPAPVQVTAWGGGGGTGLPMIDYQFTDPVHIPDWARPLFTETCFDLPCNITFEAPDYAPEVSDLPLRRHGYLTFGCLNRTMKVTPEALALWARLLEAVPGSKLCLKDGLLEDSRVQDDFRARFEGLGIAPDRLLLRGGSSHRDHLAAYGEVDIALDPFPHSGGITTWEALWMGVPVITMPGSKPSSRISGGILHALGLNDWIAESEEAYLHLAIDKASDAAALEGFRETIRARIAASEAGNPVLFTRAVEAAYRTMWRRWLEGRQAQDLGSGHP</sequence>
<keyword evidence="6" id="KW-0677">Repeat</keyword>
<dbReference type="Gene3D" id="1.25.40.10">
    <property type="entry name" value="Tetratricopeptide repeat domain"/>
    <property type="match status" value="4"/>
</dbReference>
<proteinExistence type="inferred from homology"/>
<dbReference type="Proteomes" id="UP001165069">
    <property type="component" value="Unassembled WGS sequence"/>
</dbReference>
<evidence type="ECO:0000256" key="3">
    <source>
        <dbReference type="ARBA" id="ARBA00011970"/>
    </source>
</evidence>
<comment type="caution">
    <text evidence="10">The sequence shown here is derived from an EMBL/GenBank/DDBJ whole genome shotgun (WGS) entry which is preliminary data.</text>
</comment>
<dbReference type="SUPFAM" id="SSF53756">
    <property type="entry name" value="UDP-Glycosyltransferase/glycogen phosphorylase"/>
    <property type="match status" value="1"/>
</dbReference>
<dbReference type="InterPro" id="IPR011990">
    <property type="entry name" value="TPR-like_helical_dom_sf"/>
</dbReference>
<dbReference type="InterPro" id="IPR029489">
    <property type="entry name" value="OGT/SEC/SPY_C"/>
</dbReference>
<evidence type="ECO:0000313" key="10">
    <source>
        <dbReference type="EMBL" id="GLH73159.1"/>
    </source>
</evidence>
<dbReference type="GO" id="GO:0016740">
    <property type="term" value="F:transferase activity"/>
    <property type="evidence" value="ECO:0007669"/>
    <property type="project" value="UniProtKB-KW"/>
</dbReference>
<comment type="similarity">
    <text evidence="2">Belongs to the glycosyltransferase 41 family. O-GlcNAc transferase subfamily.</text>
</comment>
<feature type="repeat" description="TPR" evidence="8">
    <location>
        <begin position="151"/>
        <end position="184"/>
    </location>
</feature>
<dbReference type="PANTHER" id="PTHR44835:SF1">
    <property type="entry name" value="PROTEIN O-GLCNAC TRANSFERASE"/>
    <property type="match status" value="1"/>
</dbReference>
<evidence type="ECO:0000256" key="5">
    <source>
        <dbReference type="ARBA" id="ARBA00022679"/>
    </source>
</evidence>
<evidence type="ECO:0000256" key="4">
    <source>
        <dbReference type="ARBA" id="ARBA00022676"/>
    </source>
</evidence>
<dbReference type="Pfam" id="PF13432">
    <property type="entry name" value="TPR_16"/>
    <property type="match status" value="3"/>
</dbReference>
<keyword evidence="5 10" id="KW-0808">Transferase</keyword>
<accession>A0ABQ5QF05</accession>
<feature type="repeat" description="TPR" evidence="8">
    <location>
        <begin position="389"/>
        <end position="422"/>
    </location>
</feature>
<dbReference type="Pfam" id="PF07719">
    <property type="entry name" value="TPR_2"/>
    <property type="match status" value="1"/>
</dbReference>
<keyword evidence="11" id="KW-1185">Reference proteome</keyword>
<feature type="repeat" description="TPR" evidence="8">
    <location>
        <begin position="321"/>
        <end position="354"/>
    </location>
</feature>
<organism evidence="10 11">
    <name type="scientific">Geothrix limicola</name>
    <dbReference type="NCBI Taxonomy" id="2927978"/>
    <lineage>
        <taxon>Bacteria</taxon>
        <taxon>Pseudomonadati</taxon>
        <taxon>Acidobacteriota</taxon>
        <taxon>Holophagae</taxon>
        <taxon>Holophagales</taxon>
        <taxon>Holophagaceae</taxon>
        <taxon>Geothrix</taxon>
    </lineage>
</organism>
<dbReference type="EC" id="2.4.1.255" evidence="3"/>
<keyword evidence="4" id="KW-0328">Glycosyltransferase</keyword>
<evidence type="ECO:0000259" key="9">
    <source>
        <dbReference type="Pfam" id="PF13844"/>
    </source>
</evidence>
<feature type="domain" description="O-GlcNAc transferase C-terminal" evidence="9">
    <location>
        <begin position="472"/>
        <end position="604"/>
    </location>
</feature>
<feature type="repeat" description="TPR" evidence="8">
    <location>
        <begin position="287"/>
        <end position="320"/>
    </location>
</feature>
<feature type="repeat" description="TPR" evidence="8">
    <location>
        <begin position="185"/>
        <end position="218"/>
    </location>
</feature>
<evidence type="ECO:0000313" key="11">
    <source>
        <dbReference type="Proteomes" id="UP001165069"/>
    </source>
</evidence>
<feature type="repeat" description="TPR" evidence="8">
    <location>
        <begin position="49"/>
        <end position="82"/>
    </location>
</feature>
<dbReference type="PANTHER" id="PTHR44835">
    <property type="entry name" value="UDP-N-ACETYLGLUCOSAMINE--PEPTIDE N-ACETYLGLUCOSAMINYLTRANSFERASE SPINDLY-RELATED"/>
    <property type="match status" value="1"/>
</dbReference>
<dbReference type="InterPro" id="IPR013105">
    <property type="entry name" value="TPR_2"/>
</dbReference>
<dbReference type="Gene3D" id="3.40.50.11380">
    <property type="match status" value="1"/>
</dbReference>
<dbReference type="Pfam" id="PF13844">
    <property type="entry name" value="Glyco_transf_41"/>
    <property type="match status" value="2"/>
</dbReference>
<gene>
    <name evidence="10" type="ORF">GETHLI_16610</name>
</gene>
<comment type="pathway">
    <text evidence="1">Protein modification; protein glycosylation.</text>
</comment>
<protein>
    <recommendedName>
        <fullName evidence="3">protein O-GlcNAc transferase</fullName>
        <ecNumber evidence="3">2.4.1.255</ecNumber>
    </recommendedName>
</protein>
<dbReference type="PROSITE" id="PS50005">
    <property type="entry name" value="TPR"/>
    <property type="match status" value="6"/>
</dbReference>
<name>A0ABQ5QF05_9BACT</name>
<feature type="domain" description="O-GlcNAc transferase C-terminal" evidence="9">
    <location>
        <begin position="645"/>
        <end position="808"/>
    </location>
</feature>
<dbReference type="Gene3D" id="3.40.50.2000">
    <property type="entry name" value="Glycogen Phosphorylase B"/>
    <property type="match status" value="1"/>
</dbReference>
<evidence type="ECO:0000256" key="8">
    <source>
        <dbReference type="PROSITE-ProRule" id="PRU00339"/>
    </source>
</evidence>
<evidence type="ECO:0000256" key="7">
    <source>
        <dbReference type="ARBA" id="ARBA00022803"/>
    </source>
</evidence>
<dbReference type="InterPro" id="IPR051939">
    <property type="entry name" value="Glycosyltr_41/O-GlcNAc_trsf"/>
</dbReference>
<keyword evidence="7 8" id="KW-0802">TPR repeat</keyword>
<dbReference type="SUPFAM" id="SSF48452">
    <property type="entry name" value="TPR-like"/>
    <property type="match status" value="2"/>
</dbReference>
<dbReference type="RefSeq" id="WP_285573834.1">
    <property type="nucleotide sequence ID" value="NZ_BSDE01000003.1"/>
</dbReference>
<evidence type="ECO:0000256" key="2">
    <source>
        <dbReference type="ARBA" id="ARBA00005386"/>
    </source>
</evidence>
<dbReference type="SMART" id="SM00028">
    <property type="entry name" value="TPR"/>
    <property type="match status" value="12"/>
</dbReference>
<reference evidence="10 11" key="1">
    <citation type="journal article" date="2023" name="Antonie Van Leeuwenhoek">
        <title>Mesoterricola silvestris gen. nov., sp. nov., Mesoterricola sediminis sp. nov., Geothrix oryzae sp. nov., Geothrix edaphica sp. nov., Geothrix rubra sp. nov., and Geothrix limicola sp. nov., six novel members of Acidobacteriota isolated from soils.</title>
        <authorList>
            <person name="Itoh H."/>
            <person name="Sugisawa Y."/>
            <person name="Mise K."/>
            <person name="Xu Z."/>
            <person name="Kuniyasu M."/>
            <person name="Ushijima N."/>
            <person name="Kawano K."/>
            <person name="Kobayashi E."/>
            <person name="Shiratori Y."/>
            <person name="Masuda Y."/>
            <person name="Senoo K."/>
        </authorList>
    </citation>
    <scope>NUCLEOTIDE SEQUENCE [LARGE SCALE GENOMIC DNA]</scope>
    <source>
        <strain evidence="10 11">Red804</strain>
    </source>
</reference>